<evidence type="ECO:0000313" key="13">
    <source>
        <dbReference type="Proteomes" id="UP000054558"/>
    </source>
</evidence>
<dbReference type="InterPro" id="IPR004193">
    <property type="entry name" value="Glyco_hydro_13_N"/>
</dbReference>
<gene>
    <name evidence="12" type="ORF">KFL_002110100</name>
</gene>
<dbReference type="EC" id="3.2.1.68" evidence="9"/>
<feature type="region of interest" description="Disordered" evidence="10">
    <location>
        <begin position="572"/>
        <end position="592"/>
    </location>
</feature>
<dbReference type="Gene3D" id="2.60.40.10">
    <property type="entry name" value="Immunoglobulins"/>
    <property type="match status" value="1"/>
</dbReference>
<comment type="subcellular location">
    <subcellularLocation>
        <location evidence="1">Plastid</location>
        <location evidence="1">Chloroplast</location>
    </subcellularLocation>
</comment>
<name>A0A1Y1I4K9_KLENI</name>
<comment type="similarity">
    <text evidence="2">Belongs to the glycosyl hydrolase 13 family.</text>
</comment>
<dbReference type="SMART" id="SM00642">
    <property type="entry name" value="Aamy"/>
    <property type="match status" value="1"/>
</dbReference>
<evidence type="ECO:0000313" key="12">
    <source>
        <dbReference type="EMBL" id="GAQ84892.1"/>
    </source>
</evidence>
<evidence type="ECO:0000256" key="6">
    <source>
        <dbReference type="ARBA" id="ARBA00022946"/>
    </source>
</evidence>
<dbReference type="CDD" id="cd11326">
    <property type="entry name" value="AmyAc_Glg_debranch"/>
    <property type="match status" value="1"/>
</dbReference>
<dbReference type="InterPro" id="IPR014756">
    <property type="entry name" value="Ig_E-set"/>
</dbReference>
<dbReference type="CDD" id="cd02856">
    <property type="entry name" value="E_set_GDE_Isoamylase_N"/>
    <property type="match status" value="1"/>
</dbReference>
<dbReference type="OrthoDB" id="204980at2759"/>
<dbReference type="OMA" id="INHFQWG"/>
<dbReference type="Gene3D" id="2.60.40.1180">
    <property type="entry name" value="Golgi alpha-mannosidase II"/>
    <property type="match status" value="1"/>
</dbReference>
<dbReference type="InterPro" id="IPR013780">
    <property type="entry name" value="Glyco_hydro_b"/>
</dbReference>
<evidence type="ECO:0000259" key="11">
    <source>
        <dbReference type="SMART" id="SM00642"/>
    </source>
</evidence>
<sequence>MSTIGVLRGSVCGLILNKSLNCAAEDLHATRHSCARLVQKHSGPARFQRLIRPDLLDVPACSVAVRRPMRPAFRPHVSVSGPTEVDAAEAADSPVEKTSSLDLLKGSPSPLGVSLSPGEDSVNFALFSEHAKGVTLCLWIDATRGQPPTDEISLSANDNRTENVWHVAVKDLPKKGVLYGYKVSGEGGWETGLRWSPDTVLLDPYAKLVEGRRYFGQRDEEGLGVLGTYDLETEPFDWGEDYAPPAIPEKDLVIYEMNVRGFTADATSGVPEDIRGSYKGLIEKVPHLVELGVNAVELLPVMEYDELEFQRRKNPRDHMVNTWGYSTVNFFAPMTRYASGGGGPMVASREFKEMVKALHAAGIEVLLDVVYNHTNEADDEFPFLTSFRGIDNLVYYMVDFDSWVQLRNLAGCGNTLNCNHPVVMELILDSLRHWVTEYHVDGFRFDLASVLCRDTNGRPMPAPPLIREIAKDPILSRAKIIAEPWDCGGLYQVGSFPNWDRWAEWNGRYRDDLRRFLKGDPGQKSNFATRVAGSADLYHTNNRKPYHSINFIIAHDGFSLYDLVSYNSKHNEANGEQGRDGSNDNFSWNCGAEGETNDEGVQGLRIRQMKNFHLALMVSVGTPMILQGDEYGHTRGGNNNSYGHDNQMNHFLWSNHGDLPTLDKARDGFFAFTRKCIEFRKKHPMLARENFLSDSDVTWHEDNWGNWESRFLAFTFHEGQLGGGDLYLAFNAHDFWVEAMLPAPPAGKQWFRVVDTNLAAPDDFVEEGVPGLGGKYSLTPYSSIMLLAKDA</sequence>
<dbReference type="InterPro" id="IPR017853">
    <property type="entry name" value="GH"/>
</dbReference>
<dbReference type="SUPFAM" id="SSF51011">
    <property type="entry name" value="Glycosyl hydrolase domain"/>
    <property type="match status" value="1"/>
</dbReference>
<dbReference type="GO" id="GO:0009507">
    <property type="term" value="C:chloroplast"/>
    <property type="evidence" value="ECO:0007669"/>
    <property type="project" value="UniProtKB-SubCell"/>
</dbReference>
<organism evidence="12 13">
    <name type="scientific">Klebsormidium nitens</name>
    <name type="common">Green alga</name>
    <name type="synonym">Ulothrix nitens</name>
    <dbReference type="NCBI Taxonomy" id="105231"/>
    <lineage>
        <taxon>Eukaryota</taxon>
        <taxon>Viridiplantae</taxon>
        <taxon>Streptophyta</taxon>
        <taxon>Klebsormidiophyceae</taxon>
        <taxon>Klebsormidiales</taxon>
        <taxon>Klebsormidiaceae</taxon>
        <taxon>Klebsormidium</taxon>
    </lineage>
</organism>
<protein>
    <recommendedName>
        <fullName evidence="9">isoamylase</fullName>
        <ecNumber evidence="9">3.2.1.68</ecNumber>
    </recommendedName>
</protein>
<keyword evidence="4" id="KW-0934">Plastid</keyword>
<dbReference type="Proteomes" id="UP000054558">
    <property type="component" value="Unassembled WGS sequence"/>
</dbReference>
<evidence type="ECO:0000256" key="10">
    <source>
        <dbReference type="SAM" id="MobiDB-lite"/>
    </source>
</evidence>
<evidence type="ECO:0000256" key="8">
    <source>
        <dbReference type="ARBA" id="ARBA00051664"/>
    </source>
</evidence>
<evidence type="ECO:0000256" key="2">
    <source>
        <dbReference type="ARBA" id="ARBA00008061"/>
    </source>
</evidence>
<dbReference type="Pfam" id="PF21156">
    <property type="entry name" value="ISOA1-3_C"/>
    <property type="match status" value="1"/>
</dbReference>
<comment type="catalytic activity">
    <reaction evidence="8">
        <text>Hydrolysis of (1-&gt;6)-alpha-D-glucosidic branch linkages in glycogen, amylopectin and their beta-limit dextrins.</text>
        <dbReference type="EC" id="3.2.1.68"/>
    </reaction>
</comment>
<dbReference type="InterPro" id="IPR013783">
    <property type="entry name" value="Ig-like_fold"/>
</dbReference>
<dbReference type="SUPFAM" id="SSF51445">
    <property type="entry name" value="(Trans)glycosidases"/>
    <property type="match status" value="1"/>
</dbReference>
<keyword evidence="13" id="KW-1185">Reference proteome</keyword>
<evidence type="ECO:0000256" key="5">
    <source>
        <dbReference type="ARBA" id="ARBA00022801"/>
    </source>
</evidence>
<dbReference type="InterPro" id="IPR011837">
    <property type="entry name" value="Glycogen_debranch_GlgX"/>
</dbReference>
<dbReference type="STRING" id="105231.A0A1Y1I4K9"/>
<reference evidence="12 13" key="1">
    <citation type="journal article" date="2014" name="Nat. Commun.">
        <title>Klebsormidium flaccidum genome reveals primary factors for plant terrestrial adaptation.</title>
        <authorList>
            <person name="Hori K."/>
            <person name="Maruyama F."/>
            <person name="Fujisawa T."/>
            <person name="Togashi T."/>
            <person name="Yamamoto N."/>
            <person name="Seo M."/>
            <person name="Sato S."/>
            <person name="Yamada T."/>
            <person name="Mori H."/>
            <person name="Tajima N."/>
            <person name="Moriyama T."/>
            <person name="Ikeuchi M."/>
            <person name="Watanabe M."/>
            <person name="Wada H."/>
            <person name="Kobayashi K."/>
            <person name="Saito M."/>
            <person name="Masuda T."/>
            <person name="Sasaki-Sekimoto Y."/>
            <person name="Mashiguchi K."/>
            <person name="Awai K."/>
            <person name="Shimojima M."/>
            <person name="Masuda S."/>
            <person name="Iwai M."/>
            <person name="Nobusawa T."/>
            <person name="Narise T."/>
            <person name="Kondo S."/>
            <person name="Saito H."/>
            <person name="Sato R."/>
            <person name="Murakawa M."/>
            <person name="Ihara Y."/>
            <person name="Oshima-Yamada Y."/>
            <person name="Ohtaka K."/>
            <person name="Satoh M."/>
            <person name="Sonobe K."/>
            <person name="Ishii M."/>
            <person name="Ohtani R."/>
            <person name="Kanamori-Sato M."/>
            <person name="Honoki R."/>
            <person name="Miyazaki D."/>
            <person name="Mochizuki H."/>
            <person name="Umetsu J."/>
            <person name="Higashi K."/>
            <person name="Shibata D."/>
            <person name="Kamiya Y."/>
            <person name="Sato N."/>
            <person name="Nakamura Y."/>
            <person name="Tabata S."/>
            <person name="Ida S."/>
            <person name="Kurokawa K."/>
            <person name="Ohta H."/>
        </authorList>
    </citation>
    <scope>NUCLEOTIDE SEQUENCE [LARGE SCALE GENOMIC DNA]</scope>
    <source>
        <strain evidence="12 13">NIES-2285</strain>
    </source>
</reference>
<proteinExistence type="inferred from homology"/>
<feature type="compositionally biased region" description="Basic and acidic residues" evidence="10">
    <location>
        <begin position="572"/>
        <end position="582"/>
    </location>
</feature>
<accession>A0A1Y1I4K9</accession>
<keyword evidence="7" id="KW-0326">Glycosidase</keyword>
<feature type="domain" description="Glycosyl hydrolase family 13 catalytic" evidence="11">
    <location>
        <begin position="256"/>
        <end position="680"/>
    </location>
</feature>
<keyword evidence="5" id="KW-0378">Hydrolase</keyword>
<evidence type="ECO:0000256" key="1">
    <source>
        <dbReference type="ARBA" id="ARBA00004229"/>
    </source>
</evidence>
<dbReference type="GO" id="GO:0005980">
    <property type="term" value="P:glycogen catabolic process"/>
    <property type="evidence" value="ECO:0007669"/>
    <property type="project" value="InterPro"/>
</dbReference>
<evidence type="ECO:0000256" key="3">
    <source>
        <dbReference type="ARBA" id="ARBA00022528"/>
    </source>
</evidence>
<dbReference type="PANTHER" id="PTHR43002">
    <property type="entry name" value="GLYCOGEN DEBRANCHING ENZYME"/>
    <property type="match status" value="1"/>
</dbReference>
<dbReference type="SUPFAM" id="SSF81296">
    <property type="entry name" value="E set domains"/>
    <property type="match status" value="1"/>
</dbReference>
<dbReference type="EMBL" id="DF237160">
    <property type="protein sequence ID" value="GAQ84892.1"/>
    <property type="molecule type" value="Genomic_DNA"/>
</dbReference>
<dbReference type="FunFam" id="3.20.20.80:FF:000054">
    <property type="entry name" value="Glycogen debranching enzyme"/>
    <property type="match status" value="1"/>
</dbReference>
<dbReference type="GO" id="GO:0004135">
    <property type="term" value="F:amylo-alpha-1,6-glucosidase activity"/>
    <property type="evidence" value="ECO:0007669"/>
    <property type="project" value="InterPro"/>
</dbReference>
<dbReference type="AlphaFoldDB" id="A0A1Y1I4K9"/>
<keyword evidence="6" id="KW-0809">Transit peptide</keyword>
<dbReference type="Pfam" id="PF00128">
    <property type="entry name" value="Alpha-amylase"/>
    <property type="match status" value="1"/>
</dbReference>
<dbReference type="Pfam" id="PF02922">
    <property type="entry name" value="CBM_48"/>
    <property type="match status" value="1"/>
</dbReference>
<dbReference type="InterPro" id="IPR006047">
    <property type="entry name" value="GH13_cat_dom"/>
</dbReference>
<evidence type="ECO:0000256" key="4">
    <source>
        <dbReference type="ARBA" id="ARBA00022640"/>
    </source>
</evidence>
<dbReference type="GO" id="GO:0019156">
    <property type="term" value="F:isoamylase activity"/>
    <property type="evidence" value="ECO:0007669"/>
    <property type="project" value="UniProtKB-EC"/>
</dbReference>
<dbReference type="Gene3D" id="3.20.20.80">
    <property type="entry name" value="Glycosidases"/>
    <property type="match status" value="1"/>
</dbReference>
<evidence type="ECO:0000256" key="7">
    <source>
        <dbReference type="ARBA" id="ARBA00023295"/>
    </source>
</evidence>
<dbReference type="NCBIfam" id="TIGR02100">
    <property type="entry name" value="glgX_debranch"/>
    <property type="match status" value="1"/>
</dbReference>
<evidence type="ECO:0000256" key="9">
    <source>
        <dbReference type="ARBA" id="ARBA00066531"/>
    </source>
</evidence>
<dbReference type="InterPro" id="IPR048650">
    <property type="entry name" value="ISOA1-3-like_C"/>
</dbReference>
<dbReference type="InterPro" id="IPR044505">
    <property type="entry name" value="GlgX_Isoamylase_N_E_set"/>
</dbReference>
<keyword evidence="3" id="KW-0150">Chloroplast</keyword>